<dbReference type="AlphaFoldDB" id="C0QQQ4"/>
<keyword evidence="1" id="KW-0472">Membrane</keyword>
<keyword evidence="3" id="KW-1185">Reference proteome</keyword>
<dbReference type="HOGENOM" id="CLU_905710_0_0_0"/>
<keyword evidence="1" id="KW-1133">Transmembrane helix</keyword>
<evidence type="ECO:0000256" key="1">
    <source>
        <dbReference type="SAM" id="Phobius"/>
    </source>
</evidence>
<proteinExistence type="predicted"/>
<dbReference type="PaxDb" id="123214-PERMA_1226"/>
<name>C0QQQ4_PERMH</name>
<keyword evidence="1" id="KW-0812">Transmembrane</keyword>
<dbReference type="STRING" id="123214.PERMA_1226"/>
<accession>C0QQQ4</accession>
<protein>
    <submittedName>
        <fullName evidence="2">Uncharacterized protein</fullName>
    </submittedName>
</protein>
<feature type="transmembrane region" description="Helical" evidence="1">
    <location>
        <begin position="30"/>
        <end position="47"/>
    </location>
</feature>
<dbReference type="OrthoDB" id="10838at2"/>
<dbReference type="KEGG" id="pmx:PERMA_1226"/>
<reference evidence="2 3" key="1">
    <citation type="journal article" date="2009" name="J. Bacteriol.">
        <title>Complete and draft genome sequences of six members of the Aquificales.</title>
        <authorList>
            <person name="Reysenbach A.L."/>
            <person name="Hamamura N."/>
            <person name="Podar M."/>
            <person name="Griffiths E."/>
            <person name="Ferreira S."/>
            <person name="Hochstein R."/>
            <person name="Heidelberg J."/>
            <person name="Johnson J."/>
            <person name="Mead D."/>
            <person name="Pohorille A."/>
            <person name="Sarmiento M."/>
            <person name="Schweighofer K."/>
            <person name="Seshadri R."/>
            <person name="Voytek M.A."/>
        </authorList>
    </citation>
    <scope>NUCLEOTIDE SEQUENCE [LARGE SCALE GENOMIC DNA]</scope>
    <source>
        <strain evidence="3">DSM 14350 / EX-H1</strain>
    </source>
</reference>
<feature type="transmembrane region" description="Helical" evidence="1">
    <location>
        <begin position="6"/>
        <end position="23"/>
    </location>
</feature>
<evidence type="ECO:0000313" key="2">
    <source>
        <dbReference type="EMBL" id="ACO03733.1"/>
    </source>
</evidence>
<feature type="transmembrane region" description="Helical" evidence="1">
    <location>
        <begin position="59"/>
        <end position="84"/>
    </location>
</feature>
<dbReference type="Proteomes" id="UP000001366">
    <property type="component" value="Chromosome"/>
</dbReference>
<dbReference type="RefSeq" id="WP_012675972.1">
    <property type="nucleotide sequence ID" value="NC_012440.1"/>
</dbReference>
<organism evidence="2 3">
    <name type="scientific">Persephonella marina (strain DSM 14350 / EX-H1)</name>
    <dbReference type="NCBI Taxonomy" id="123214"/>
    <lineage>
        <taxon>Bacteria</taxon>
        <taxon>Pseudomonadati</taxon>
        <taxon>Aquificota</taxon>
        <taxon>Aquificia</taxon>
        <taxon>Aquificales</taxon>
        <taxon>Hydrogenothermaceae</taxon>
        <taxon>Persephonella</taxon>
    </lineage>
</organism>
<dbReference type="EMBL" id="CP001230">
    <property type="protein sequence ID" value="ACO03733.1"/>
    <property type="molecule type" value="Genomic_DNA"/>
</dbReference>
<feature type="transmembrane region" description="Helical" evidence="1">
    <location>
        <begin position="119"/>
        <end position="135"/>
    </location>
</feature>
<gene>
    <name evidence="2" type="ordered locus">PERMA_1226</name>
</gene>
<evidence type="ECO:0000313" key="3">
    <source>
        <dbReference type="Proteomes" id="UP000001366"/>
    </source>
</evidence>
<sequence length="307" mass="35868">MIIYHILVRLFITTGVIAALYIGNIEYKTALTILSVIYLFLHILTNFPEDKEISRYISLIIDVSFLTFMIYMTGLSYLAVFILPVFSDFLYSKKDMFIYTVLATVPVGTSLYISNFSEFLFIPLILGGMAGMVKLRQHFFQKERYFRQQKDEMENLYLKNIAYEEKIDQYARLFSIIESLQKLKDGKLVFQGWLYEINEILSADGVAFFDFNERKCISTGEIKCEKEILKYVTDPIQEFEESPVNELLGSDYVVTVLIEDGESISGVLIISYRFKTERREEIYRVILDYLRCYLKERSQYLSLTASS</sequence>